<evidence type="ECO:0000313" key="2">
    <source>
        <dbReference type="Proteomes" id="UP000831785"/>
    </source>
</evidence>
<dbReference type="Gene3D" id="1.20.120.330">
    <property type="entry name" value="Nucleotidyltransferases domain 2"/>
    <property type="match status" value="1"/>
</dbReference>
<keyword evidence="2" id="KW-1185">Reference proteome</keyword>
<proteinExistence type="predicted"/>
<organism evidence="1 2">
    <name type="scientific">Hymenobacter cellulosivorans</name>
    <dbReference type="NCBI Taxonomy" id="2932249"/>
    <lineage>
        <taxon>Bacteria</taxon>
        <taxon>Pseudomonadati</taxon>
        <taxon>Bacteroidota</taxon>
        <taxon>Cytophagia</taxon>
        <taxon>Cytophagales</taxon>
        <taxon>Hymenobacteraceae</taxon>
        <taxon>Hymenobacter</taxon>
    </lineage>
</organism>
<sequence length="266" mass="29284">MVPAAQQLFLDHALPVLARTPGLVGVAVGGSWLENSLDQYSDLDLVLVLDPAQAPRLMEERPLLAASLGQLLECFTGEHVGEPRLLICLYDEPLLHVDLKFVALPDLAQRVEDPSILWQQDTLVSGVLQASRAQPPPAPSLQWLEDRFWIWVHYAATKLGRGELLEVVSFLDYLRTTVLGPLLTQQHGGLPVRGVRKLEQMLPTSALASLHATVATAERTSCVHALEQAIATYRSLRHTLRTPEFVAKQQVERRAVTYLADVASGA</sequence>
<dbReference type="Proteomes" id="UP000831785">
    <property type="component" value="Chromosome"/>
</dbReference>
<protein>
    <submittedName>
        <fullName evidence="1">Oxalate:formate antiporter</fullName>
    </submittedName>
</protein>
<accession>A0ABY4F9G0</accession>
<dbReference type="EMBL" id="CP095049">
    <property type="protein sequence ID" value="UOQ52767.1"/>
    <property type="molecule type" value="Genomic_DNA"/>
</dbReference>
<evidence type="ECO:0000313" key="1">
    <source>
        <dbReference type="EMBL" id="UOQ52767.1"/>
    </source>
</evidence>
<name>A0ABY4F9G0_9BACT</name>
<dbReference type="SUPFAM" id="SSF81301">
    <property type="entry name" value="Nucleotidyltransferase"/>
    <property type="match status" value="1"/>
</dbReference>
<gene>
    <name evidence="1" type="ORF">MUN80_23860</name>
</gene>
<dbReference type="InterPro" id="IPR043519">
    <property type="entry name" value="NT_sf"/>
</dbReference>
<dbReference type="Gene3D" id="3.30.460.10">
    <property type="entry name" value="Beta Polymerase, domain 2"/>
    <property type="match status" value="1"/>
</dbReference>
<reference evidence="1 2" key="1">
    <citation type="submission" date="2022-04" db="EMBL/GenBank/DDBJ databases">
        <title>Hymenobacter sp. isolated from the air.</title>
        <authorList>
            <person name="Won M."/>
            <person name="Lee C.-M."/>
            <person name="Woen H.-Y."/>
            <person name="Kwon S.-W."/>
        </authorList>
    </citation>
    <scope>NUCLEOTIDE SEQUENCE [LARGE SCALE GENOMIC DNA]</scope>
    <source>
        <strain evidence="2">5116 S-27</strain>
    </source>
</reference>
<dbReference type="RefSeq" id="WP_244717065.1">
    <property type="nucleotide sequence ID" value="NZ_CP095049.1"/>
</dbReference>